<dbReference type="Proteomes" id="UP000276133">
    <property type="component" value="Unassembled WGS sequence"/>
</dbReference>
<organism evidence="2 3">
    <name type="scientific">Brachionus plicatilis</name>
    <name type="common">Marine rotifer</name>
    <name type="synonym">Brachionus muelleri</name>
    <dbReference type="NCBI Taxonomy" id="10195"/>
    <lineage>
        <taxon>Eukaryota</taxon>
        <taxon>Metazoa</taxon>
        <taxon>Spiralia</taxon>
        <taxon>Gnathifera</taxon>
        <taxon>Rotifera</taxon>
        <taxon>Eurotatoria</taxon>
        <taxon>Monogononta</taxon>
        <taxon>Pseudotrocha</taxon>
        <taxon>Ploima</taxon>
        <taxon>Brachionidae</taxon>
        <taxon>Brachionus</taxon>
    </lineage>
</organism>
<reference evidence="2 3" key="1">
    <citation type="journal article" date="2018" name="Sci. Rep.">
        <title>Genomic signatures of local adaptation to the degree of environmental predictability in rotifers.</title>
        <authorList>
            <person name="Franch-Gras L."/>
            <person name="Hahn C."/>
            <person name="Garcia-Roger E.M."/>
            <person name="Carmona M.J."/>
            <person name="Serra M."/>
            <person name="Gomez A."/>
        </authorList>
    </citation>
    <scope>NUCLEOTIDE SEQUENCE [LARGE SCALE GENOMIC DNA]</scope>
    <source>
        <strain evidence="2">HYR1</strain>
    </source>
</reference>
<name>A0A3M7R3Z0_BRAPC</name>
<evidence type="ECO:0000313" key="2">
    <source>
        <dbReference type="EMBL" id="RNA17958.1"/>
    </source>
</evidence>
<dbReference type="AlphaFoldDB" id="A0A3M7R3Z0"/>
<keyword evidence="1" id="KW-1133">Transmembrane helix</keyword>
<proteinExistence type="predicted"/>
<gene>
    <name evidence="2" type="ORF">BpHYR1_034985</name>
</gene>
<dbReference type="EMBL" id="REGN01004336">
    <property type="protein sequence ID" value="RNA17958.1"/>
    <property type="molecule type" value="Genomic_DNA"/>
</dbReference>
<evidence type="ECO:0000256" key="1">
    <source>
        <dbReference type="SAM" id="Phobius"/>
    </source>
</evidence>
<feature type="transmembrane region" description="Helical" evidence="1">
    <location>
        <begin position="6"/>
        <end position="33"/>
    </location>
</feature>
<sequence length="59" mass="6990">MEVTKVVIICALGNINIFHLINHEFITTIIFIIHKAYSKNVSHYYEKKNKFKRVHDDSD</sequence>
<accession>A0A3M7R3Z0</accession>
<comment type="caution">
    <text evidence="2">The sequence shown here is derived from an EMBL/GenBank/DDBJ whole genome shotgun (WGS) entry which is preliminary data.</text>
</comment>
<keyword evidence="1" id="KW-0472">Membrane</keyword>
<keyword evidence="1" id="KW-0812">Transmembrane</keyword>
<evidence type="ECO:0000313" key="3">
    <source>
        <dbReference type="Proteomes" id="UP000276133"/>
    </source>
</evidence>
<protein>
    <submittedName>
        <fullName evidence="2">Uncharacterized protein</fullName>
    </submittedName>
</protein>
<keyword evidence="3" id="KW-1185">Reference proteome</keyword>